<dbReference type="AlphaFoldDB" id="A0A1I4RMF3"/>
<dbReference type="InterPro" id="IPR050644">
    <property type="entry name" value="PG_Glycine_Bridge_Synth"/>
</dbReference>
<sequence>MGTEVTTENPDVSKAKLDDLKAQKGRLGRLIGEAKKQGASAESLIAELGGVSDQIKSIQKQLKQKLNAEKPESKWVPGQASIPPAILDLECKDSIIIESSADARDGAIEQYLERHPGASIWHQPVVTSFISTTYSHETRYFFALGEGGRVVGVLPVVQLNSRLFGNFLVSLPYFNYGGVLADNPDIAGKLIEACNEWRDQQGAEHLELRACEDSGLGYQQRTDKVTFWLPLPEHPDDLWNSFKPKLRAQVRRGEKEVSGLHVGGCELLDDFYHVFSNNMRDLGTPVYGKDFFRNLLQSLDGHAWLVVAKIDGKPAGCAFITGFKGRMEIPWASTLRRYSHTGINMTMYWEILKLAIARGYGLFDFGRCSRDAGTYRFKQQWGAQPIDLFWDYVMPEGHELPALNPDNPKFKLLIAVWQRLPLFVANFLGPHIVKDLP</sequence>
<keyword evidence="3" id="KW-1185">Reference proteome</keyword>
<dbReference type="RefSeq" id="WP_092023689.1">
    <property type="nucleotide sequence ID" value="NZ_FOUE01000004.1"/>
</dbReference>
<dbReference type="SUPFAM" id="SSF55729">
    <property type="entry name" value="Acyl-CoA N-acyltransferases (Nat)"/>
    <property type="match status" value="1"/>
</dbReference>
<dbReference type="Pfam" id="PF13480">
    <property type="entry name" value="Acetyltransf_6"/>
    <property type="match status" value="1"/>
</dbReference>
<proteinExistence type="predicted"/>
<dbReference type="NCBIfam" id="TIGR03019">
    <property type="entry name" value="pepcterm_femAB"/>
    <property type="match status" value="1"/>
</dbReference>
<dbReference type="Gene3D" id="1.10.287.40">
    <property type="entry name" value="Serine-tRNA synthetase, tRNA binding domain"/>
    <property type="match status" value="1"/>
</dbReference>
<dbReference type="OrthoDB" id="9773932at2"/>
<dbReference type="InterPro" id="IPR038740">
    <property type="entry name" value="BioF2-like_GNAT_dom"/>
</dbReference>
<feature type="domain" description="BioF2-like acetyltransferase" evidence="1">
    <location>
        <begin position="245"/>
        <end position="379"/>
    </location>
</feature>
<organism evidence="2 3">
    <name type="scientific">Marinobacter zhejiangensis</name>
    <dbReference type="NCBI Taxonomy" id="488535"/>
    <lineage>
        <taxon>Bacteria</taxon>
        <taxon>Pseudomonadati</taxon>
        <taxon>Pseudomonadota</taxon>
        <taxon>Gammaproteobacteria</taxon>
        <taxon>Pseudomonadales</taxon>
        <taxon>Marinobacteraceae</taxon>
        <taxon>Marinobacter</taxon>
    </lineage>
</organism>
<dbReference type="STRING" id="488535.SAMN04487963_2845"/>
<dbReference type="PANTHER" id="PTHR36174:SF1">
    <property type="entry name" value="LIPID II:GLYCINE GLYCYLTRANSFERASE"/>
    <property type="match status" value="1"/>
</dbReference>
<gene>
    <name evidence="2" type="ORF">SAMN04487963_2845</name>
</gene>
<dbReference type="InterPro" id="IPR017469">
    <property type="entry name" value="PEP-CTERM_FemAB-rel"/>
</dbReference>
<dbReference type="Gene3D" id="3.40.630.30">
    <property type="match status" value="1"/>
</dbReference>
<protein>
    <submittedName>
        <fullName evidence="2">FemAB-related protein, PEP-CTERM system-associated</fullName>
    </submittedName>
</protein>
<dbReference type="InterPro" id="IPR042103">
    <property type="entry name" value="SerRS_1_N_sf"/>
</dbReference>
<dbReference type="EMBL" id="FOUE01000004">
    <property type="protein sequence ID" value="SFM53417.1"/>
    <property type="molecule type" value="Genomic_DNA"/>
</dbReference>
<evidence type="ECO:0000259" key="1">
    <source>
        <dbReference type="Pfam" id="PF13480"/>
    </source>
</evidence>
<accession>A0A1I4RMF3</accession>
<reference evidence="3" key="1">
    <citation type="submission" date="2016-10" db="EMBL/GenBank/DDBJ databases">
        <authorList>
            <person name="Varghese N."/>
            <person name="Submissions S."/>
        </authorList>
    </citation>
    <scope>NUCLEOTIDE SEQUENCE [LARGE SCALE GENOMIC DNA]</scope>
    <source>
        <strain evidence="3">CGMCC 1.7061</strain>
    </source>
</reference>
<name>A0A1I4RMF3_9GAMM</name>
<dbReference type="InterPro" id="IPR016181">
    <property type="entry name" value="Acyl_CoA_acyltransferase"/>
</dbReference>
<evidence type="ECO:0000313" key="2">
    <source>
        <dbReference type="EMBL" id="SFM53417.1"/>
    </source>
</evidence>
<dbReference type="PANTHER" id="PTHR36174">
    <property type="entry name" value="LIPID II:GLYCINE GLYCYLTRANSFERASE"/>
    <property type="match status" value="1"/>
</dbReference>
<dbReference type="Proteomes" id="UP000198519">
    <property type="component" value="Unassembled WGS sequence"/>
</dbReference>
<evidence type="ECO:0000313" key="3">
    <source>
        <dbReference type="Proteomes" id="UP000198519"/>
    </source>
</evidence>